<gene>
    <name evidence="1" type="ORF">GIB67_032271</name>
</gene>
<proteinExistence type="predicted"/>
<sequence length="72" mass="8560">YCGNFKVDLIPYKVTGAEKTLLFLPSHIYYNKVQKDTFRMDDSTFIWLRDRIHLFSSLKESKLRIVLDQSIC</sequence>
<evidence type="ECO:0000313" key="2">
    <source>
        <dbReference type="Proteomes" id="UP000541444"/>
    </source>
</evidence>
<feature type="non-terminal residue" evidence="1">
    <location>
        <position position="1"/>
    </location>
</feature>
<evidence type="ECO:0000313" key="1">
    <source>
        <dbReference type="EMBL" id="KAF6159500.1"/>
    </source>
</evidence>
<organism evidence="1 2">
    <name type="scientific">Kingdonia uniflora</name>
    <dbReference type="NCBI Taxonomy" id="39325"/>
    <lineage>
        <taxon>Eukaryota</taxon>
        <taxon>Viridiplantae</taxon>
        <taxon>Streptophyta</taxon>
        <taxon>Embryophyta</taxon>
        <taxon>Tracheophyta</taxon>
        <taxon>Spermatophyta</taxon>
        <taxon>Magnoliopsida</taxon>
        <taxon>Ranunculales</taxon>
        <taxon>Circaeasteraceae</taxon>
        <taxon>Kingdonia</taxon>
    </lineage>
</organism>
<name>A0A7J7MXJ1_9MAGN</name>
<dbReference type="EMBL" id="JACGCM010001193">
    <property type="protein sequence ID" value="KAF6159500.1"/>
    <property type="molecule type" value="Genomic_DNA"/>
</dbReference>
<keyword evidence="2" id="KW-1185">Reference proteome</keyword>
<dbReference type="Proteomes" id="UP000541444">
    <property type="component" value="Unassembled WGS sequence"/>
</dbReference>
<reference evidence="1 2" key="1">
    <citation type="journal article" date="2020" name="IScience">
        <title>Genome Sequencing of the Endangered Kingdonia uniflora (Circaeasteraceae, Ranunculales) Reveals Potential Mechanisms of Evolutionary Specialization.</title>
        <authorList>
            <person name="Sun Y."/>
            <person name="Deng T."/>
            <person name="Zhang A."/>
            <person name="Moore M.J."/>
            <person name="Landis J.B."/>
            <person name="Lin N."/>
            <person name="Zhang H."/>
            <person name="Zhang X."/>
            <person name="Huang J."/>
            <person name="Zhang X."/>
            <person name="Sun H."/>
            <person name="Wang H."/>
        </authorList>
    </citation>
    <scope>NUCLEOTIDE SEQUENCE [LARGE SCALE GENOMIC DNA]</scope>
    <source>
        <strain evidence="1">TB1705</strain>
        <tissue evidence="1">Leaf</tissue>
    </source>
</reference>
<dbReference type="AlphaFoldDB" id="A0A7J7MXJ1"/>
<protein>
    <submittedName>
        <fullName evidence="1">Uncharacterized protein</fullName>
    </submittedName>
</protein>
<accession>A0A7J7MXJ1</accession>
<comment type="caution">
    <text evidence="1">The sequence shown here is derived from an EMBL/GenBank/DDBJ whole genome shotgun (WGS) entry which is preliminary data.</text>
</comment>